<evidence type="ECO:0000313" key="2">
    <source>
        <dbReference type="EMBL" id="TWT77640.1"/>
    </source>
</evidence>
<accession>A0A5C5YSB3</accession>
<dbReference type="OrthoDB" id="904955at2"/>
<feature type="chain" id="PRO_5022824513" description="PEP-CTERM protein-sorting domain-containing protein" evidence="1">
    <location>
        <begin position="25"/>
        <end position="271"/>
    </location>
</feature>
<organism evidence="2 3">
    <name type="scientific">Posidoniimonas polymericola</name>
    <dbReference type="NCBI Taxonomy" id="2528002"/>
    <lineage>
        <taxon>Bacteria</taxon>
        <taxon>Pseudomonadati</taxon>
        <taxon>Planctomycetota</taxon>
        <taxon>Planctomycetia</taxon>
        <taxon>Pirellulales</taxon>
        <taxon>Lacipirellulaceae</taxon>
        <taxon>Posidoniimonas</taxon>
    </lineage>
</organism>
<gene>
    <name evidence="2" type="ORF">Pla123a_14360</name>
</gene>
<evidence type="ECO:0000313" key="3">
    <source>
        <dbReference type="Proteomes" id="UP000318478"/>
    </source>
</evidence>
<keyword evidence="3" id="KW-1185">Reference proteome</keyword>
<dbReference type="RefSeq" id="WP_146585330.1">
    <property type="nucleotide sequence ID" value="NZ_SJPO01000003.1"/>
</dbReference>
<keyword evidence="1" id="KW-0732">Signal</keyword>
<proteinExistence type="predicted"/>
<feature type="signal peptide" evidence="1">
    <location>
        <begin position="1"/>
        <end position="24"/>
    </location>
</feature>
<dbReference type="Proteomes" id="UP000318478">
    <property type="component" value="Unassembled WGS sequence"/>
</dbReference>
<reference evidence="2 3" key="1">
    <citation type="submission" date="2019-02" db="EMBL/GenBank/DDBJ databases">
        <title>Deep-cultivation of Planctomycetes and their phenomic and genomic characterization uncovers novel biology.</title>
        <authorList>
            <person name="Wiegand S."/>
            <person name="Jogler M."/>
            <person name="Boedeker C."/>
            <person name="Pinto D."/>
            <person name="Vollmers J."/>
            <person name="Rivas-Marin E."/>
            <person name="Kohn T."/>
            <person name="Peeters S.H."/>
            <person name="Heuer A."/>
            <person name="Rast P."/>
            <person name="Oberbeckmann S."/>
            <person name="Bunk B."/>
            <person name="Jeske O."/>
            <person name="Meyerdierks A."/>
            <person name="Storesund J.E."/>
            <person name="Kallscheuer N."/>
            <person name="Luecker S."/>
            <person name="Lage O.M."/>
            <person name="Pohl T."/>
            <person name="Merkel B.J."/>
            <person name="Hornburger P."/>
            <person name="Mueller R.-W."/>
            <person name="Bruemmer F."/>
            <person name="Labrenz M."/>
            <person name="Spormann A.M."/>
            <person name="Op Den Camp H."/>
            <person name="Overmann J."/>
            <person name="Amann R."/>
            <person name="Jetten M.S.M."/>
            <person name="Mascher T."/>
            <person name="Medema M.H."/>
            <person name="Devos D.P."/>
            <person name="Kaster A.-K."/>
            <person name="Ovreas L."/>
            <person name="Rohde M."/>
            <person name="Galperin M.Y."/>
            <person name="Jogler C."/>
        </authorList>
    </citation>
    <scope>NUCLEOTIDE SEQUENCE [LARGE SCALE GENOMIC DNA]</scope>
    <source>
        <strain evidence="2 3">Pla123a</strain>
    </source>
</reference>
<evidence type="ECO:0000256" key="1">
    <source>
        <dbReference type="SAM" id="SignalP"/>
    </source>
</evidence>
<dbReference type="AlphaFoldDB" id="A0A5C5YSB3"/>
<dbReference type="EMBL" id="SJPO01000003">
    <property type="protein sequence ID" value="TWT77640.1"/>
    <property type="molecule type" value="Genomic_DNA"/>
</dbReference>
<protein>
    <recommendedName>
        <fullName evidence="4">PEP-CTERM protein-sorting domain-containing protein</fullName>
    </recommendedName>
</protein>
<name>A0A5C5YSB3_9BACT</name>
<sequence precursor="true">MRFPFLAAAIAVAALFGLTGSAAAQVAPIAVTGWTEDFVINDPAPYNLSVTGTVDGGIGNPEGYTWVEEGTYTNPNGDPEFYFGLTAGVQTSLTGNGTFEFQDFSANNVVALDGGASGTLTLDTPAAYEAIALYGAVGGGGKTADVLLTFDDASTATFMVSEGTGIGTDWFNNNADKALAVLGRASNKSEEGYTRLFRQQNDAISINESLFVLDPADQLKLLTSVTITNTSGSNGMTVFALSGGTAPVPEPAAAALLCLSTAGVVAGRRDR</sequence>
<comment type="caution">
    <text evidence="2">The sequence shown here is derived from an EMBL/GenBank/DDBJ whole genome shotgun (WGS) entry which is preliminary data.</text>
</comment>
<evidence type="ECO:0008006" key="4">
    <source>
        <dbReference type="Google" id="ProtNLM"/>
    </source>
</evidence>